<dbReference type="RefSeq" id="XP_029806260.1">
    <property type="nucleotide sequence ID" value="XM_029950400.1"/>
</dbReference>
<feature type="repeat" description="WD" evidence="15">
    <location>
        <begin position="535"/>
        <end position="567"/>
    </location>
</feature>
<reference evidence="19" key="2">
    <citation type="submission" date="2025-08" db="UniProtKB">
        <authorList>
            <consortium name="Ensembl"/>
        </authorList>
    </citation>
    <scope>IDENTIFICATION</scope>
</reference>
<dbReference type="PANTHER" id="PTHR15653:SF3">
    <property type="entry name" value="STRIATIN-3"/>
    <property type="match status" value="1"/>
</dbReference>
<protein>
    <recommendedName>
        <fullName evidence="14">Striatin-3</fullName>
    </recommendedName>
</protein>
<evidence type="ECO:0000256" key="11">
    <source>
        <dbReference type="ARBA" id="ARBA00023136"/>
    </source>
</evidence>
<dbReference type="GO" id="GO:0005737">
    <property type="term" value="C:cytoplasm"/>
    <property type="evidence" value="ECO:0007669"/>
    <property type="project" value="UniProtKB-SubCell"/>
</dbReference>
<dbReference type="InterPro" id="IPR020472">
    <property type="entry name" value="WD40_PAC1"/>
</dbReference>
<dbReference type="InterPro" id="IPR051488">
    <property type="entry name" value="WD_repeat_striatin"/>
</dbReference>
<keyword evidence="5" id="KW-0597">Phosphoprotein</keyword>
<evidence type="ECO:0000256" key="3">
    <source>
        <dbReference type="ARBA" id="ARBA00009616"/>
    </source>
</evidence>
<feature type="domain" description="Striatin N-terminal" evidence="18">
    <location>
        <begin position="64"/>
        <end position="193"/>
    </location>
</feature>
<keyword evidence="9" id="KW-0007">Acetylation</keyword>
<dbReference type="GeneID" id="115300842"/>
<dbReference type="SUPFAM" id="SSF50978">
    <property type="entry name" value="WD40 repeat-like"/>
    <property type="match status" value="1"/>
</dbReference>
<dbReference type="Gene3D" id="2.130.10.10">
    <property type="entry name" value="YVTN repeat-like/Quinoprotein amine dehydrogenase"/>
    <property type="match status" value="3"/>
</dbReference>
<dbReference type="Pfam" id="PF08232">
    <property type="entry name" value="Striatin"/>
    <property type="match status" value="1"/>
</dbReference>
<comment type="subcellular location">
    <subcellularLocation>
        <location evidence="2">Cytoplasm</location>
    </subcellularLocation>
    <subcellularLocation>
        <location evidence="1">Membrane</location>
    </subcellularLocation>
</comment>
<feature type="coiled-coil region" evidence="16">
    <location>
        <begin position="83"/>
        <end position="131"/>
    </location>
</feature>
<dbReference type="InterPro" id="IPR013258">
    <property type="entry name" value="Striatin_N"/>
</dbReference>
<evidence type="ECO:0000313" key="19">
    <source>
        <dbReference type="Ensembl" id="ENSSSUP00005016845.1"/>
    </source>
</evidence>
<dbReference type="Gene3D" id="1.20.5.300">
    <property type="match status" value="1"/>
</dbReference>
<reference evidence="19" key="3">
    <citation type="submission" date="2025-09" db="UniProtKB">
        <authorList>
            <consortium name="Ensembl"/>
        </authorList>
    </citation>
    <scope>IDENTIFICATION</scope>
</reference>
<keyword evidence="11" id="KW-0472">Membrane</keyword>
<dbReference type="PRINTS" id="PR00320">
    <property type="entry name" value="GPROTEINBRPT"/>
</dbReference>
<dbReference type="PANTHER" id="PTHR15653">
    <property type="entry name" value="STRIATIN"/>
    <property type="match status" value="1"/>
</dbReference>
<reference evidence="19 20" key="1">
    <citation type="submission" date="2019-05" db="EMBL/GenBank/DDBJ databases">
        <title>A Chromosome-scale Meerkat (S. suricatta) Genome Assembly.</title>
        <authorList>
            <person name="Dudchenko O."/>
            <person name="Lieberman Aiden E."/>
            <person name="Tung J."/>
            <person name="Barreiro L.B."/>
            <person name="Clutton-Brock T.H."/>
        </authorList>
    </citation>
    <scope>NUCLEOTIDE SEQUENCE [LARGE SCALE GENOMIC DNA]</scope>
</reference>
<evidence type="ECO:0000313" key="20">
    <source>
        <dbReference type="Proteomes" id="UP000472268"/>
    </source>
</evidence>
<dbReference type="FunFam" id="2.130.10.10:FF:000110">
    <property type="entry name" value="striatin-3 isoform X2"/>
    <property type="match status" value="1"/>
</dbReference>
<keyword evidence="20" id="KW-1185">Reference proteome</keyword>
<evidence type="ECO:0000256" key="1">
    <source>
        <dbReference type="ARBA" id="ARBA00004370"/>
    </source>
</evidence>
<proteinExistence type="inferred from homology"/>
<keyword evidence="7" id="KW-0677">Repeat</keyword>
<dbReference type="AlphaFoldDB" id="A0A673U5K7"/>
<dbReference type="InterPro" id="IPR015943">
    <property type="entry name" value="WD40/YVTN_repeat-like_dom_sf"/>
</dbReference>
<feature type="repeat" description="WD" evidence="15">
    <location>
        <begin position="672"/>
        <end position="713"/>
    </location>
</feature>
<evidence type="ECO:0000256" key="13">
    <source>
        <dbReference type="ARBA" id="ARBA00063392"/>
    </source>
</evidence>
<dbReference type="PROSITE" id="PS50294">
    <property type="entry name" value="WD_REPEATS_REGION"/>
    <property type="match status" value="3"/>
</dbReference>
<evidence type="ECO:0000256" key="2">
    <source>
        <dbReference type="ARBA" id="ARBA00004496"/>
    </source>
</evidence>
<feature type="repeat" description="WD" evidence="15">
    <location>
        <begin position="482"/>
        <end position="515"/>
    </location>
</feature>
<dbReference type="OMA" id="SKCSQEV"/>
<feature type="region of interest" description="Disordered" evidence="17">
    <location>
        <begin position="312"/>
        <end position="340"/>
    </location>
</feature>
<dbReference type="InterPro" id="IPR001680">
    <property type="entry name" value="WD40_rpt"/>
</dbReference>
<evidence type="ECO:0000256" key="5">
    <source>
        <dbReference type="ARBA" id="ARBA00022553"/>
    </source>
</evidence>
<dbReference type="Proteomes" id="UP000472268">
    <property type="component" value="Chromosome 9"/>
</dbReference>
<comment type="function">
    <text evidence="12">Calmodulin-binding scaffolding protein which is the center of the striatin-interacting phosphatase and kinase (STRIPAK) complexes. STRIPAK complexes have critical roles in protein (de)phosphorylation and are regulators of multiple signaling pathways including Hippo, MAPK, nuclear receptor and cytoskeleton remodeling. Different types of STRIPAK complexes are involved in a variety of biological processes such as cell growth, differentiation, apoptosis, metabolism and immune regulation.</text>
</comment>
<dbReference type="CDD" id="cd00200">
    <property type="entry name" value="WD40"/>
    <property type="match status" value="1"/>
</dbReference>
<dbReference type="PROSITE" id="PS00678">
    <property type="entry name" value="WD_REPEATS_1"/>
    <property type="match status" value="2"/>
</dbReference>
<dbReference type="OrthoDB" id="727118at2759"/>
<evidence type="ECO:0000256" key="8">
    <source>
        <dbReference type="ARBA" id="ARBA00022860"/>
    </source>
</evidence>
<evidence type="ECO:0000256" key="17">
    <source>
        <dbReference type="SAM" id="MobiDB-lite"/>
    </source>
</evidence>
<keyword evidence="4" id="KW-0963">Cytoplasm</keyword>
<comment type="subunit">
    <text evidence="13">Tetramerizes. Part of the core of STRIPAK complexes composed of PP2A catalytic and scaffolding subunits, the striatins (PP2A regulatory subunits), the striatin-associated proteins MOB4, STRIP1 and STRIP2, PDCD10 and members of the STE20 kinases, such as STK24 and STK26. The STRIPAK complex can be extended by adapter proteins such as SLMAP:SIKE1 or CTTNBP2NL. Interacts with CDC42BPB.</text>
</comment>
<dbReference type="GO" id="GO:0070016">
    <property type="term" value="F:armadillo repeat domain binding"/>
    <property type="evidence" value="ECO:0007669"/>
    <property type="project" value="TreeGrafter"/>
</dbReference>
<comment type="similarity">
    <text evidence="3">Belongs to the WD repeat striatin family.</text>
</comment>
<dbReference type="GO" id="GO:0030425">
    <property type="term" value="C:dendrite"/>
    <property type="evidence" value="ECO:0007669"/>
    <property type="project" value="TreeGrafter"/>
</dbReference>
<dbReference type="GO" id="GO:0044877">
    <property type="term" value="F:protein-containing complex binding"/>
    <property type="evidence" value="ECO:0007669"/>
    <property type="project" value="TreeGrafter"/>
</dbReference>
<feature type="compositionally biased region" description="Low complexity" evidence="17">
    <location>
        <begin position="44"/>
        <end position="55"/>
    </location>
</feature>
<dbReference type="GO" id="GO:0005516">
    <property type="term" value="F:calmodulin binding"/>
    <property type="evidence" value="ECO:0007669"/>
    <property type="project" value="UniProtKB-KW"/>
</dbReference>
<dbReference type="InterPro" id="IPR036322">
    <property type="entry name" value="WD40_repeat_dom_sf"/>
</dbReference>
<dbReference type="FunFam" id="2.130.10.10:FF:000188">
    <property type="entry name" value="striatin-3 isoform X2"/>
    <property type="match status" value="1"/>
</dbReference>
<dbReference type="Ensembl" id="ENSSSUT00005019204.1">
    <property type="protein sequence ID" value="ENSSSUP00005016845.1"/>
    <property type="gene ID" value="ENSSSUG00005010850.1"/>
</dbReference>
<feature type="compositionally biased region" description="Gly residues" evidence="17">
    <location>
        <begin position="1"/>
        <end position="13"/>
    </location>
</feature>
<feature type="region of interest" description="Disordered" evidence="17">
    <location>
        <begin position="1"/>
        <end position="60"/>
    </location>
</feature>
<dbReference type="Pfam" id="PF00400">
    <property type="entry name" value="WD40"/>
    <property type="match status" value="5"/>
</dbReference>
<evidence type="ECO:0000256" key="7">
    <source>
        <dbReference type="ARBA" id="ARBA00022737"/>
    </source>
</evidence>
<evidence type="ECO:0000256" key="9">
    <source>
        <dbReference type="ARBA" id="ARBA00022990"/>
    </source>
</evidence>
<evidence type="ECO:0000256" key="15">
    <source>
        <dbReference type="PROSITE-ProRule" id="PRU00221"/>
    </source>
</evidence>
<feature type="repeat" description="WD" evidence="15">
    <location>
        <begin position="429"/>
        <end position="470"/>
    </location>
</feature>
<feature type="region of interest" description="Disordered" evidence="17">
    <location>
        <begin position="225"/>
        <end position="246"/>
    </location>
</feature>
<dbReference type="GO" id="GO:0016020">
    <property type="term" value="C:membrane"/>
    <property type="evidence" value="ECO:0007669"/>
    <property type="project" value="UniProtKB-SubCell"/>
</dbReference>
<dbReference type="InterPro" id="IPR019775">
    <property type="entry name" value="WD40_repeat_CS"/>
</dbReference>
<keyword evidence="6 15" id="KW-0853">WD repeat</keyword>
<name>A0A673U5K7_SURSU</name>
<dbReference type="PROSITE" id="PS50082">
    <property type="entry name" value="WD_REPEATS_2"/>
    <property type="match status" value="4"/>
</dbReference>
<evidence type="ECO:0000256" key="6">
    <source>
        <dbReference type="ARBA" id="ARBA00022574"/>
    </source>
</evidence>
<evidence type="ECO:0000256" key="14">
    <source>
        <dbReference type="ARBA" id="ARBA00074037"/>
    </source>
</evidence>
<evidence type="ECO:0000256" key="16">
    <source>
        <dbReference type="SAM" id="Coils"/>
    </source>
</evidence>
<evidence type="ECO:0000256" key="4">
    <source>
        <dbReference type="ARBA" id="ARBA00022490"/>
    </source>
</evidence>
<evidence type="ECO:0000256" key="10">
    <source>
        <dbReference type="ARBA" id="ARBA00023054"/>
    </source>
</evidence>
<dbReference type="FunFam" id="1.20.5.300:FF:000001">
    <property type="entry name" value="striatin isoform X1"/>
    <property type="match status" value="1"/>
</dbReference>
<organism evidence="19 20">
    <name type="scientific">Suricata suricatta</name>
    <name type="common">Meerkat</name>
    <dbReference type="NCBI Taxonomy" id="37032"/>
    <lineage>
        <taxon>Eukaryota</taxon>
        <taxon>Metazoa</taxon>
        <taxon>Chordata</taxon>
        <taxon>Craniata</taxon>
        <taxon>Vertebrata</taxon>
        <taxon>Euteleostomi</taxon>
        <taxon>Mammalia</taxon>
        <taxon>Eutheria</taxon>
        <taxon>Laurasiatheria</taxon>
        <taxon>Carnivora</taxon>
        <taxon>Feliformia</taxon>
        <taxon>Herpestidae</taxon>
        <taxon>Suricata</taxon>
    </lineage>
</organism>
<keyword evidence="10 16" id="KW-0175">Coiled coil</keyword>
<sequence>MDELAGGGGGGPGMAAPPRQQQGPGGNMSLSPGGNGAAGGGGPPAAEGAGPAAGPELSRPQQYTIPGILHYIQHEWARFEMERAHWEVERAELQARIAFLQGERKGQENLKKDLVRRIKMLEYALKQERAKYHKLKYGTELNQGDLKMPTFESEETKDTEAPTAPQNSQLTWKQGRQLLRQYLQEVGYTDTILDVRSQRVRSLLGLSNSEPNGSVETKNLEQILNGGESPKQKGQEIKRPSGDVLETFNFLENADDSDEEEENDMIEGIPEGKDKHRMNKHKIGNEGLAADLTDDPDTEEALKEFDFLVTAEDGEGAGEARSSGDGTEWDKDDLSPPTEVWDVDQGLISKLKEQYKKERKGKKGVKTEPITFPSGGGKSFIMGSDDVLLSVLGLGDLADLTVTNDADYSYDLPANKDAFRKTWNPKYTLRSHFDGVRALAFHPVEPVLVTASEDHTLKLWNLQKTVPAKKSASLDVEPIYTFRAHIGPVLSLVVSSNGEQCFSGGLDATVQWWNMPGPHVDPYDTYEPNVLAGTLVAHTDAVWGLAYSGIKNQLLSCSADGTIRLWNPQEKLPCICTYNGDKEHGIPTSVDFIGCDPAHMVTSFNTGSTVIYDLETSQSLVMLSSQLDSGLQSNNHINRVVSHPTLPVTITAHEDRHIKFFDNKTGKMIHSMVAHLDAVTSLAVDPNGIYLMSGSHDCSIRLWNLDSKTCVQEITAHRKKLDESIYDVAFHPSKAYIASAGADALAKVFV</sequence>
<gene>
    <name evidence="19" type="primary">STRN3</name>
</gene>
<accession>A0A673U5K7</accession>
<feature type="compositionally biased region" description="Basic and acidic residues" evidence="17">
    <location>
        <begin position="230"/>
        <end position="241"/>
    </location>
</feature>
<evidence type="ECO:0000256" key="12">
    <source>
        <dbReference type="ARBA" id="ARBA00058972"/>
    </source>
</evidence>
<dbReference type="CTD" id="29966"/>
<feature type="compositionally biased region" description="Gly residues" evidence="17">
    <location>
        <begin position="33"/>
        <end position="43"/>
    </location>
</feature>
<dbReference type="SMART" id="SM00320">
    <property type="entry name" value="WD40"/>
    <property type="match status" value="7"/>
</dbReference>
<evidence type="ECO:0000259" key="18">
    <source>
        <dbReference type="Pfam" id="PF08232"/>
    </source>
</evidence>
<keyword evidence="8" id="KW-0112">Calmodulin-binding</keyword>
<dbReference type="GO" id="GO:0051721">
    <property type="term" value="F:protein phosphatase 2A binding"/>
    <property type="evidence" value="ECO:0007669"/>
    <property type="project" value="TreeGrafter"/>
</dbReference>
<dbReference type="FunFam" id="2.130.10.10:FF:000134">
    <property type="entry name" value="striatin-3 isoform X2"/>
    <property type="match status" value="1"/>
</dbReference>